<dbReference type="Pfam" id="PF16142">
    <property type="entry name" value="DUF4850"/>
    <property type="match status" value="1"/>
</dbReference>
<dbReference type="RefSeq" id="WP_167372892.1">
    <property type="nucleotide sequence ID" value="NZ_BORU01000002.1"/>
</dbReference>
<dbReference type="EMBL" id="BORU01000002">
    <property type="protein sequence ID" value="GIO56375.1"/>
    <property type="molecule type" value="Genomic_DNA"/>
</dbReference>
<keyword evidence="2" id="KW-0472">Membrane</keyword>
<feature type="region of interest" description="Disordered" evidence="1">
    <location>
        <begin position="46"/>
        <end position="79"/>
    </location>
</feature>
<feature type="transmembrane region" description="Helical" evidence="2">
    <location>
        <begin position="12"/>
        <end position="34"/>
    </location>
</feature>
<keyword evidence="2" id="KW-1133">Transmembrane helix</keyword>
<sequence>MRRRRNFIHSKKMVWVFIMLLFCGFIVMFTTSLIPKYIPAVTDGDHTAQAGGTDRDPAGGQGTGSPGGGTTGQQQEAGFKPSRVQCGVMKLRHGARKPQDDQIPLYCIEGKYHVGDTPMMQPASPLQVKIDTVIPEKILSDLGAFWLSDSSGTWGHLLLAPKHWEVVRADTGANGSVGLELADPQHPDRRAVYLDGGPCQGCNIALIGSYFTALKNWAEEKGFPGKTMKFLHHAYVRNHVVTYVLPPGSTAYKTVGAAFERHEPQDAMFTRYEISVPPEDLDMANVMLDFFARFPSSVAADLSVQPYLGIPSVS</sequence>
<feature type="compositionally biased region" description="Gly residues" evidence="1">
    <location>
        <begin position="59"/>
        <end position="71"/>
    </location>
</feature>
<keyword evidence="4" id="KW-1185">Reference proteome</keyword>
<evidence type="ECO:0000313" key="4">
    <source>
        <dbReference type="Proteomes" id="UP000676601"/>
    </source>
</evidence>
<evidence type="ECO:0000256" key="1">
    <source>
        <dbReference type="SAM" id="MobiDB-lite"/>
    </source>
</evidence>
<proteinExistence type="predicted"/>
<organism evidence="3 4">
    <name type="scientific">Paenibacillus cineris</name>
    <dbReference type="NCBI Taxonomy" id="237530"/>
    <lineage>
        <taxon>Bacteria</taxon>
        <taxon>Bacillati</taxon>
        <taxon>Bacillota</taxon>
        <taxon>Bacilli</taxon>
        <taxon>Bacillales</taxon>
        <taxon>Paenibacillaceae</taxon>
        <taxon>Paenibacillus</taxon>
    </lineage>
</organism>
<dbReference type="InterPro" id="IPR032322">
    <property type="entry name" value="DUF4850"/>
</dbReference>
<name>A0ABQ4LJ66_9BACL</name>
<evidence type="ECO:0000313" key="3">
    <source>
        <dbReference type="EMBL" id="GIO56375.1"/>
    </source>
</evidence>
<protein>
    <submittedName>
        <fullName evidence="3">Uncharacterized protein</fullName>
    </submittedName>
</protein>
<reference evidence="3 4" key="1">
    <citation type="submission" date="2021-03" db="EMBL/GenBank/DDBJ databases">
        <title>Antimicrobial resistance genes in bacteria isolated from Japanese honey, and their potential for conferring macrolide and lincosamide resistance in the American foulbrood pathogen Paenibacillus larvae.</title>
        <authorList>
            <person name="Okamoto M."/>
            <person name="Kumagai M."/>
            <person name="Kanamori H."/>
            <person name="Takamatsu D."/>
        </authorList>
    </citation>
    <scope>NUCLEOTIDE SEQUENCE [LARGE SCALE GENOMIC DNA]</scope>
    <source>
        <strain evidence="3 4">J21TS7</strain>
    </source>
</reference>
<dbReference type="Proteomes" id="UP000676601">
    <property type="component" value="Unassembled WGS sequence"/>
</dbReference>
<comment type="caution">
    <text evidence="3">The sequence shown here is derived from an EMBL/GenBank/DDBJ whole genome shotgun (WGS) entry which is preliminary data.</text>
</comment>
<keyword evidence="2" id="KW-0812">Transmembrane</keyword>
<evidence type="ECO:0000256" key="2">
    <source>
        <dbReference type="SAM" id="Phobius"/>
    </source>
</evidence>
<accession>A0ABQ4LJ66</accession>
<gene>
    <name evidence="3" type="ORF">J21TS7_46930</name>
</gene>